<proteinExistence type="predicted"/>
<dbReference type="Proteomes" id="UP000515203">
    <property type="component" value="Unplaced"/>
</dbReference>
<dbReference type="InParanoid" id="A0A6P6DWW4"/>
<dbReference type="PANTHER" id="PTHR14199">
    <property type="entry name" value="NEUROBLASTOMA BREAKPOINT FAMILY MEMBER 6-LIKE PROTEIN"/>
    <property type="match status" value="1"/>
</dbReference>
<keyword evidence="1" id="KW-1185">Reference proteome</keyword>
<evidence type="ECO:0000313" key="2">
    <source>
        <dbReference type="RefSeq" id="XP_023564520.1"/>
    </source>
</evidence>
<dbReference type="OrthoDB" id="9635114at2759"/>
<reference evidence="2" key="1">
    <citation type="submission" date="2025-08" db="UniProtKB">
        <authorList>
            <consortium name="RefSeq"/>
        </authorList>
    </citation>
    <scope>IDENTIFICATION</scope>
</reference>
<organism evidence="1 2">
    <name type="scientific">Octodon degus</name>
    <name type="common">Degu</name>
    <name type="synonym">Sciurus degus</name>
    <dbReference type="NCBI Taxonomy" id="10160"/>
    <lineage>
        <taxon>Eukaryota</taxon>
        <taxon>Metazoa</taxon>
        <taxon>Chordata</taxon>
        <taxon>Craniata</taxon>
        <taxon>Vertebrata</taxon>
        <taxon>Euteleostomi</taxon>
        <taxon>Mammalia</taxon>
        <taxon>Eutheria</taxon>
        <taxon>Euarchontoglires</taxon>
        <taxon>Glires</taxon>
        <taxon>Rodentia</taxon>
        <taxon>Hystricomorpha</taxon>
        <taxon>Octodontidae</taxon>
        <taxon>Octodon</taxon>
    </lineage>
</organism>
<dbReference type="InterPro" id="IPR055306">
    <property type="entry name" value="NBPF"/>
</dbReference>
<dbReference type="AlphaFoldDB" id="A0A6P6DWW4"/>
<dbReference type="GeneID" id="111814813"/>
<dbReference type="PANTHER" id="PTHR14199:SF29">
    <property type="entry name" value="NEUROBLASTOMA BREAKPOINT FAMILY MEMBER 4-RELATED"/>
    <property type="match status" value="1"/>
</dbReference>
<gene>
    <name evidence="2" type="primary">LOC111814813</name>
</gene>
<sequence length="133" mass="15632">MGIHIGPPCHSEVELSISDPEQQLRSQLEESKEKFHELKQRFLVSEATVYSMAKELQKHNCRKFKDIIRSVLGEKLQYKEESLAEKLSLAENLRERSFHIRDQDQKWSLFHQKLQQGSKASFLLCQHLKNLLT</sequence>
<name>A0A6P6DWW4_OCTDE</name>
<dbReference type="RefSeq" id="XP_023564520.1">
    <property type="nucleotide sequence ID" value="XM_023708752.1"/>
</dbReference>
<protein>
    <submittedName>
        <fullName evidence="2">Neuroblastoma breakpoint family member 5</fullName>
    </submittedName>
</protein>
<evidence type="ECO:0000313" key="1">
    <source>
        <dbReference type="Proteomes" id="UP000515203"/>
    </source>
</evidence>
<accession>A0A6P6DWW4</accession>